<sequence>MLLHSFNSSSHESSSSLRPSFTLNATHWQRHIQTLCVSAGQGTGAKNRYRTSYHGKLKTRPVHQRDQPLIFCPPLTLQHGPEDQHHNF</sequence>
<reference evidence="1 2" key="1">
    <citation type="submission" date="2021-06" db="EMBL/GenBank/DDBJ databases">
        <authorList>
            <person name="Palmer J.M."/>
        </authorList>
    </citation>
    <scope>NUCLEOTIDE SEQUENCE [LARGE SCALE GENOMIC DNA]</scope>
    <source>
        <strain evidence="1 2">XR_2019</strain>
        <tissue evidence="1">Muscle</tissue>
    </source>
</reference>
<evidence type="ECO:0000313" key="2">
    <source>
        <dbReference type="Proteomes" id="UP001444071"/>
    </source>
</evidence>
<gene>
    <name evidence="1" type="ORF">XENORESO_008757</name>
</gene>
<evidence type="ECO:0000313" key="1">
    <source>
        <dbReference type="EMBL" id="MEQ2265545.1"/>
    </source>
</evidence>
<organism evidence="1 2">
    <name type="scientific">Xenotaenia resolanae</name>
    <dbReference type="NCBI Taxonomy" id="208358"/>
    <lineage>
        <taxon>Eukaryota</taxon>
        <taxon>Metazoa</taxon>
        <taxon>Chordata</taxon>
        <taxon>Craniata</taxon>
        <taxon>Vertebrata</taxon>
        <taxon>Euteleostomi</taxon>
        <taxon>Actinopterygii</taxon>
        <taxon>Neopterygii</taxon>
        <taxon>Teleostei</taxon>
        <taxon>Neoteleostei</taxon>
        <taxon>Acanthomorphata</taxon>
        <taxon>Ovalentaria</taxon>
        <taxon>Atherinomorphae</taxon>
        <taxon>Cyprinodontiformes</taxon>
        <taxon>Goodeidae</taxon>
        <taxon>Xenotaenia</taxon>
    </lineage>
</organism>
<dbReference type="EMBL" id="JAHRIM010032797">
    <property type="protein sequence ID" value="MEQ2265545.1"/>
    <property type="molecule type" value="Genomic_DNA"/>
</dbReference>
<keyword evidence="2" id="KW-1185">Reference proteome</keyword>
<protein>
    <submittedName>
        <fullName evidence="1">Uncharacterized protein</fullName>
    </submittedName>
</protein>
<accession>A0ABV0W7X8</accession>
<dbReference type="Proteomes" id="UP001444071">
    <property type="component" value="Unassembled WGS sequence"/>
</dbReference>
<name>A0ABV0W7X8_9TELE</name>
<comment type="caution">
    <text evidence="1">The sequence shown here is derived from an EMBL/GenBank/DDBJ whole genome shotgun (WGS) entry which is preliminary data.</text>
</comment>
<proteinExistence type="predicted"/>